<evidence type="ECO:0000256" key="4">
    <source>
        <dbReference type="ARBA" id="ARBA00022643"/>
    </source>
</evidence>
<dbReference type="EMBL" id="HBFP01008174">
    <property type="protein sequence ID" value="CAD8821453.1"/>
    <property type="molecule type" value="Transcribed_RNA"/>
</dbReference>
<accession>A0A7S0ZH10</accession>
<proteinExistence type="predicted"/>
<evidence type="ECO:0000256" key="6">
    <source>
        <dbReference type="ARBA" id="ARBA00022741"/>
    </source>
</evidence>
<keyword evidence="6" id="KW-0547">Nucleotide-binding</keyword>
<evidence type="ECO:0000259" key="8">
    <source>
        <dbReference type="SMART" id="SM00904"/>
    </source>
</evidence>
<evidence type="ECO:0000256" key="1">
    <source>
        <dbReference type="ARBA" id="ARBA00005201"/>
    </source>
</evidence>
<dbReference type="AlphaFoldDB" id="A0A7S0ZH10"/>
<dbReference type="InterPro" id="IPR015865">
    <property type="entry name" value="Riboflavin_kinase_bac/euk"/>
</dbReference>
<evidence type="ECO:0000256" key="3">
    <source>
        <dbReference type="ARBA" id="ARBA00022630"/>
    </source>
</evidence>
<reference evidence="9" key="1">
    <citation type="submission" date="2021-01" db="EMBL/GenBank/DDBJ databases">
        <authorList>
            <person name="Corre E."/>
            <person name="Pelletier E."/>
            <person name="Niang G."/>
            <person name="Scheremetjew M."/>
            <person name="Finn R."/>
            <person name="Kale V."/>
            <person name="Holt S."/>
            <person name="Cochrane G."/>
            <person name="Meng A."/>
            <person name="Brown T."/>
            <person name="Cohen L."/>
        </authorList>
    </citation>
    <scope>NUCLEOTIDE SEQUENCE</scope>
    <source>
        <strain evidence="9">CCMP3278</strain>
    </source>
</reference>
<dbReference type="PANTHER" id="PTHR22749">
    <property type="entry name" value="RIBOFLAVIN KINASE/FMN ADENYLYLTRANSFERASE"/>
    <property type="match status" value="1"/>
</dbReference>
<comment type="pathway">
    <text evidence="1">Cofactor biosynthesis; FMN biosynthesis; FMN from riboflavin (ATP route): step 1/1.</text>
</comment>
<keyword evidence="4" id="KW-0288">FMN</keyword>
<feature type="domain" description="Riboflavin kinase" evidence="8">
    <location>
        <begin position="66"/>
        <end position="205"/>
    </location>
</feature>
<gene>
    <name evidence="9" type="ORF">TOLI1172_LOCUS5848</name>
</gene>
<dbReference type="EC" id="2.7.1.26" evidence="2"/>
<evidence type="ECO:0000256" key="2">
    <source>
        <dbReference type="ARBA" id="ARBA00012105"/>
    </source>
</evidence>
<dbReference type="Pfam" id="PF01687">
    <property type="entry name" value="Flavokinase"/>
    <property type="match status" value="1"/>
</dbReference>
<dbReference type="UniPathway" id="UPA00276">
    <property type="reaction ID" value="UER00406"/>
</dbReference>
<organism evidence="9">
    <name type="scientific">Timspurckia oligopyrenoides</name>
    <dbReference type="NCBI Taxonomy" id="708627"/>
    <lineage>
        <taxon>Eukaryota</taxon>
        <taxon>Rhodophyta</taxon>
        <taxon>Bangiophyceae</taxon>
        <taxon>Porphyridiales</taxon>
        <taxon>Porphyridiaceae</taxon>
        <taxon>Timspurckia</taxon>
    </lineage>
</organism>
<dbReference type="SUPFAM" id="SSF82114">
    <property type="entry name" value="Riboflavin kinase-like"/>
    <property type="match status" value="1"/>
</dbReference>
<keyword evidence="7" id="KW-0067">ATP-binding</keyword>
<name>A0A7S0ZH10_9RHOD</name>
<sequence length="213" mass="23281">MYSFIASPFPSHYILNSSNKRSSNPKCISSKSSFSVKPAIVSCVSNASSSNSDSVKLLSSESTAKLIPNGIQVEGVVTTGFGRGSKTLGVPTANLDHERSEITSLISSSFGHGVYCGWARVIIDENSDALWYPSVINYGMNPTFGDIEIPLVEAHVMNDFEGDFYSRRIQLCLVAFLRQEMKFNSFQELIKNIKNDIKVATAVLANQNKPTTP</sequence>
<evidence type="ECO:0000256" key="7">
    <source>
        <dbReference type="ARBA" id="ARBA00022840"/>
    </source>
</evidence>
<dbReference type="SMART" id="SM00904">
    <property type="entry name" value="Flavokinase"/>
    <property type="match status" value="1"/>
</dbReference>
<dbReference type="GO" id="GO:0005524">
    <property type="term" value="F:ATP binding"/>
    <property type="evidence" value="ECO:0007669"/>
    <property type="project" value="UniProtKB-KW"/>
</dbReference>
<protein>
    <recommendedName>
        <fullName evidence="2">riboflavin kinase</fullName>
        <ecNumber evidence="2">2.7.1.26</ecNumber>
    </recommendedName>
</protein>
<dbReference type="PANTHER" id="PTHR22749:SF6">
    <property type="entry name" value="RIBOFLAVIN KINASE"/>
    <property type="match status" value="1"/>
</dbReference>
<dbReference type="InterPro" id="IPR023465">
    <property type="entry name" value="Riboflavin_kinase_dom_sf"/>
</dbReference>
<evidence type="ECO:0000313" key="9">
    <source>
        <dbReference type="EMBL" id="CAD8821453.1"/>
    </source>
</evidence>
<dbReference type="GO" id="GO:0009231">
    <property type="term" value="P:riboflavin biosynthetic process"/>
    <property type="evidence" value="ECO:0007669"/>
    <property type="project" value="InterPro"/>
</dbReference>
<dbReference type="InterPro" id="IPR023468">
    <property type="entry name" value="Riboflavin_kinase"/>
</dbReference>
<dbReference type="GO" id="GO:0008531">
    <property type="term" value="F:riboflavin kinase activity"/>
    <property type="evidence" value="ECO:0007669"/>
    <property type="project" value="UniProtKB-EC"/>
</dbReference>
<dbReference type="GO" id="GO:0009398">
    <property type="term" value="P:FMN biosynthetic process"/>
    <property type="evidence" value="ECO:0007669"/>
    <property type="project" value="UniProtKB-UniPathway"/>
</dbReference>
<evidence type="ECO:0000256" key="5">
    <source>
        <dbReference type="ARBA" id="ARBA00022679"/>
    </source>
</evidence>
<keyword evidence="5" id="KW-0808">Transferase</keyword>
<dbReference type="Gene3D" id="2.40.30.30">
    <property type="entry name" value="Riboflavin kinase-like"/>
    <property type="match status" value="1"/>
</dbReference>
<keyword evidence="3" id="KW-0285">Flavoprotein</keyword>